<dbReference type="RefSeq" id="XP_018134149.1">
    <property type="nucleotide sequence ID" value="XM_018270941.2"/>
</dbReference>
<dbReference type="EMBL" id="KV460209">
    <property type="protein sequence ID" value="OBU00417.1"/>
    <property type="molecule type" value="Genomic_DNA"/>
</dbReference>
<dbReference type="Proteomes" id="UP000091956">
    <property type="component" value="Unassembled WGS sequence"/>
</dbReference>
<gene>
    <name evidence="3" type="ORF">VE01_01419</name>
</gene>
<keyword evidence="2" id="KW-0732">Signal</keyword>
<dbReference type="STRING" id="342668.A0A1B8GX84"/>
<feature type="signal peptide" evidence="2">
    <location>
        <begin position="1"/>
        <end position="22"/>
    </location>
</feature>
<evidence type="ECO:0000256" key="1">
    <source>
        <dbReference type="SAM" id="Phobius"/>
    </source>
</evidence>
<evidence type="ECO:0000313" key="4">
    <source>
        <dbReference type="Proteomes" id="UP000091956"/>
    </source>
</evidence>
<proteinExistence type="predicted"/>
<evidence type="ECO:0000256" key="2">
    <source>
        <dbReference type="SAM" id="SignalP"/>
    </source>
</evidence>
<dbReference type="OrthoDB" id="2596908at2759"/>
<name>A0A1B8GX84_9PEZI</name>
<accession>A0A1B8GX84</accession>
<keyword evidence="4" id="KW-1185">Reference proteome</keyword>
<keyword evidence="1" id="KW-1133">Transmembrane helix</keyword>
<reference evidence="4" key="2">
    <citation type="journal article" date="2018" name="Nat. Commun.">
        <title>Extreme sensitivity to ultraviolet light in the fungal pathogen causing white-nose syndrome of bats.</title>
        <authorList>
            <person name="Palmer J.M."/>
            <person name="Drees K.P."/>
            <person name="Foster J.T."/>
            <person name="Lindner D.L."/>
        </authorList>
    </citation>
    <scope>NUCLEOTIDE SEQUENCE [LARGE SCALE GENOMIC DNA]</scope>
    <source>
        <strain evidence="4">UAMH 10579</strain>
    </source>
</reference>
<keyword evidence="1" id="KW-0812">Transmembrane</keyword>
<evidence type="ECO:0000313" key="3">
    <source>
        <dbReference type="EMBL" id="OBU00417.1"/>
    </source>
</evidence>
<protein>
    <submittedName>
        <fullName evidence="3">Uncharacterized protein</fullName>
    </submittedName>
</protein>
<feature type="chain" id="PRO_5008609099" evidence="2">
    <location>
        <begin position="23"/>
        <end position="376"/>
    </location>
</feature>
<organism evidence="3 4">
    <name type="scientific">Pseudogymnoascus verrucosus</name>
    <dbReference type="NCBI Taxonomy" id="342668"/>
    <lineage>
        <taxon>Eukaryota</taxon>
        <taxon>Fungi</taxon>
        <taxon>Dikarya</taxon>
        <taxon>Ascomycota</taxon>
        <taxon>Pezizomycotina</taxon>
        <taxon>Leotiomycetes</taxon>
        <taxon>Thelebolales</taxon>
        <taxon>Thelebolaceae</taxon>
        <taxon>Pseudogymnoascus</taxon>
    </lineage>
</organism>
<reference evidence="3 4" key="1">
    <citation type="submission" date="2016-03" db="EMBL/GenBank/DDBJ databases">
        <title>Comparative genomics of Pseudogymnoascus destructans, the fungus causing white-nose syndrome of bats.</title>
        <authorList>
            <person name="Palmer J.M."/>
            <person name="Drees K.P."/>
            <person name="Foster J.T."/>
            <person name="Lindner D.L."/>
        </authorList>
    </citation>
    <scope>NUCLEOTIDE SEQUENCE [LARGE SCALE GENOMIC DNA]</scope>
    <source>
        <strain evidence="3 4">UAMH 10579</strain>
    </source>
</reference>
<keyword evidence="1" id="KW-0472">Membrane</keyword>
<dbReference type="AlphaFoldDB" id="A0A1B8GX84"/>
<sequence>MMLPRLITTAALVAASVSGLSASDIPQSMTDDIASRSKTENVADIVLEYVKNLDLLPNNTNILYRRRSPPSPAANNPAAAVATINRRADTPSDLLKNYISSIADDGRDLLYRRADTPPAPPANWNASTMAACTTALVMLRGLANSPSGMAMCYNLPFLDNSTGVFEADLRLFTIGPATGAFAGVAPADVSIDVRFAGAQVQPVPVTDLVARPQVAARGLPLSWPPSKRGLFAKRADQAPVMAQSFAFVGQINKELQNANLNSTALQAILIPVVTLSVAKNAANSSLSSLEATFVTGLFSDQPHTMATISAVGVIADVAFVLPGTKIAIVPIGGIITGTWAVLFIGVIGWGTVGRMGFRENYRRRLARADRGGEKTI</sequence>
<feature type="transmembrane region" description="Helical" evidence="1">
    <location>
        <begin position="327"/>
        <end position="352"/>
    </location>
</feature>
<dbReference type="GeneID" id="28834805"/>